<dbReference type="EMBL" id="CABFPH010000170">
    <property type="protein sequence ID" value="VUD74891.1"/>
    <property type="molecule type" value="Genomic_DNA"/>
</dbReference>
<reference evidence="1 2" key="1">
    <citation type="submission" date="2019-06" db="EMBL/GenBank/DDBJ databases">
        <authorList>
            <person name="Rodrigo-Torres L."/>
            <person name="Arahal R. D."/>
            <person name="Lucena T."/>
        </authorList>
    </citation>
    <scope>NUCLEOTIDE SEQUENCE [LARGE SCALE GENOMIC DNA]</scope>
    <source>
        <strain evidence="1 2">SB0023/3</strain>
    </source>
</reference>
<keyword evidence="2" id="KW-1185">Reference proteome</keyword>
<gene>
    <name evidence="1" type="ORF">MET9862_05525</name>
</gene>
<proteinExistence type="predicted"/>
<evidence type="ECO:0000313" key="1">
    <source>
        <dbReference type="EMBL" id="VUD74891.1"/>
    </source>
</evidence>
<evidence type="ECO:0000313" key="2">
    <source>
        <dbReference type="Proteomes" id="UP000410984"/>
    </source>
</evidence>
<dbReference type="Proteomes" id="UP000410984">
    <property type="component" value="Unassembled WGS sequence"/>
</dbReference>
<dbReference type="AlphaFoldDB" id="A0A509EL74"/>
<name>A0A509EL74_9HYPH</name>
<protein>
    <submittedName>
        <fullName evidence="1">Uncharacterized protein</fullName>
    </submittedName>
</protein>
<organism evidence="1 2">
    <name type="scientific">Methylobacterium symbioticum</name>
    <dbReference type="NCBI Taxonomy" id="2584084"/>
    <lineage>
        <taxon>Bacteria</taxon>
        <taxon>Pseudomonadati</taxon>
        <taxon>Pseudomonadota</taxon>
        <taxon>Alphaproteobacteria</taxon>
        <taxon>Hyphomicrobiales</taxon>
        <taxon>Methylobacteriaceae</taxon>
        <taxon>Methylobacterium</taxon>
    </lineage>
</organism>
<accession>A0A509EL74</accession>
<sequence length="35" mass="3818">MRAVNARTAARIVLRQARHDALVSRMAQAALATDL</sequence>